<name>A0A9X9WZX1_9PROT</name>
<reference evidence="5" key="2">
    <citation type="journal article" date="2021" name="Syst. Appl. Microbiol.">
        <title>Roseomonas hellenica sp. nov., isolated from roots of wild-growing Alkanna tinctoria.</title>
        <authorList>
            <person name="Rat A."/>
            <person name="Naranjo H.D."/>
            <person name="Lebbe L."/>
            <person name="Cnockaert M."/>
            <person name="Krigas N."/>
            <person name="Grigoriadou K."/>
            <person name="Maloupa E."/>
            <person name="Willems A."/>
        </authorList>
    </citation>
    <scope>NUCLEOTIDE SEQUENCE</scope>
    <source>
        <strain evidence="5">LMG 31231</strain>
    </source>
</reference>
<keyword evidence="6" id="KW-1185">Reference proteome</keyword>
<keyword evidence="2" id="KW-0238">DNA-binding</keyword>
<dbReference type="RefSeq" id="WP_211863118.1">
    <property type="nucleotide sequence ID" value="NZ_JAAEDM010000047.1"/>
</dbReference>
<dbReference type="PRINTS" id="PR00598">
    <property type="entry name" value="HTHMARR"/>
</dbReference>
<comment type="caution">
    <text evidence="5">The sequence shown here is derived from an EMBL/GenBank/DDBJ whole genome shotgun (WGS) entry which is preliminary data.</text>
</comment>
<dbReference type="AlphaFoldDB" id="A0A9X9WZX1"/>
<dbReference type="GO" id="GO:0003677">
    <property type="term" value="F:DNA binding"/>
    <property type="evidence" value="ECO:0007669"/>
    <property type="project" value="UniProtKB-KW"/>
</dbReference>
<evidence type="ECO:0000256" key="1">
    <source>
        <dbReference type="ARBA" id="ARBA00023015"/>
    </source>
</evidence>
<dbReference type="Proteomes" id="UP001138751">
    <property type="component" value="Unassembled WGS sequence"/>
</dbReference>
<dbReference type="PROSITE" id="PS50995">
    <property type="entry name" value="HTH_MARR_2"/>
    <property type="match status" value="1"/>
</dbReference>
<evidence type="ECO:0000256" key="2">
    <source>
        <dbReference type="ARBA" id="ARBA00023125"/>
    </source>
</evidence>
<dbReference type="SMART" id="SM00347">
    <property type="entry name" value="HTH_MARR"/>
    <property type="match status" value="1"/>
</dbReference>
<proteinExistence type="predicted"/>
<dbReference type="PROSITE" id="PS01117">
    <property type="entry name" value="HTH_MARR_1"/>
    <property type="match status" value="1"/>
</dbReference>
<protein>
    <submittedName>
        <fullName evidence="5">MarR family transcriptional regulator</fullName>
    </submittedName>
</protein>
<dbReference type="EMBL" id="JAAEDM010000047">
    <property type="protein sequence ID" value="MBR0672700.1"/>
    <property type="molecule type" value="Genomic_DNA"/>
</dbReference>
<sequence length="147" mass="16702">MNYLIHDTSRIRRMLFDQEMRPHGVTHMQWTTLAQLSRSKTGAMAQADLAALLGVGKVAVSRMIDRMVANGLVERRPDRDDRRVNLIHPTSKAEGILNRMTEVSRKLNRELLEGLSEEQISAMEHALATIKKNARNLLRSEEVTEEG</sequence>
<dbReference type="Gene3D" id="1.10.10.10">
    <property type="entry name" value="Winged helix-like DNA-binding domain superfamily/Winged helix DNA-binding domain"/>
    <property type="match status" value="1"/>
</dbReference>
<evidence type="ECO:0000313" key="6">
    <source>
        <dbReference type="Proteomes" id="UP001138751"/>
    </source>
</evidence>
<keyword evidence="1" id="KW-0805">Transcription regulation</keyword>
<dbReference type="SUPFAM" id="SSF46785">
    <property type="entry name" value="Winged helix' DNA-binding domain"/>
    <property type="match status" value="1"/>
</dbReference>
<dbReference type="GO" id="GO:0006950">
    <property type="term" value="P:response to stress"/>
    <property type="evidence" value="ECO:0007669"/>
    <property type="project" value="TreeGrafter"/>
</dbReference>
<dbReference type="InterPro" id="IPR039422">
    <property type="entry name" value="MarR/SlyA-like"/>
</dbReference>
<dbReference type="InterPro" id="IPR036388">
    <property type="entry name" value="WH-like_DNA-bd_sf"/>
</dbReference>
<dbReference type="GO" id="GO:0003700">
    <property type="term" value="F:DNA-binding transcription factor activity"/>
    <property type="evidence" value="ECO:0007669"/>
    <property type="project" value="InterPro"/>
</dbReference>
<dbReference type="PANTHER" id="PTHR33164:SF64">
    <property type="entry name" value="TRANSCRIPTIONAL REGULATOR SLYA"/>
    <property type="match status" value="1"/>
</dbReference>
<gene>
    <name evidence="5" type="ORF">GXW76_16090</name>
</gene>
<evidence type="ECO:0000256" key="3">
    <source>
        <dbReference type="ARBA" id="ARBA00023163"/>
    </source>
</evidence>
<organism evidence="5 6">
    <name type="scientific">Neoroseomonas soli</name>
    <dbReference type="NCBI Taxonomy" id="1081025"/>
    <lineage>
        <taxon>Bacteria</taxon>
        <taxon>Pseudomonadati</taxon>
        <taxon>Pseudomonadota</taxon>
        <taxon>Alphaproteobacteria</taxon>
        <taxon>Acetobacterales</taxon>
        <taxon>Acetobacteraceae</taxon>
        <taxon>Neoroseomonas</taxon>
    </lineage>
</organism>
<dbReference type="Pfam" id="PF12802">
    <property type="entry name" value="MarR_2"/>
    <property type="match status" value="1"/>
</dbReference>
<dbReference type="InterPro" id="IPR000835">
    <property type="entry name" value="HTH_MarR-typ"/>
</dbReference>
<dbReference type="InterPro" id="IPR023187">
    <property type="entry name" value="Tscrpt_reg_MarR-type_CS"/>
</dbReference>
<evidence type="ECO:0000313" key="5">
    <source>
        <dbReference type="EMBL" id="MBR0672700.1"/>
    </source>
</evidence>
<dbReference type="InterPro" id="IPR036390">
    <property type="entry name" value="WH_DNA-bd_sf"/>
</dbReference>
<dbReference type="PANTHER" id="PTHR33164">
    <property type="entry name" value="TRANSCRIPTIONAL REGULATOR, MARR FAMILY"/>
    <property type="match status" value="1"/>
</dbReference>
<reference evidence="5" key="1">
    <citation type="submission" date="2020-01" db="EMBL/GenBank/DDBJ databases">
        <authorList>
            <person name="Rat A."/>
        </authorList>
    </citation>
    <scope>NUCLEOTIDE SEQUENCE</scope>
    <source>
        <strain evidence="5">LMG 31231</strain>
    </source>
</reference>
<evidence type="ECO:0000259" key="4">
    <source>
        <dbReference type="PROSITE" id="PS50995"/>
    </source>
</evidence>
<feature type="domain" description="HTH marR-type" evidence="4">
    <location>
        <begin position="1"/>
        <end position="132"/>
    </location>
</feature>
<accession>A0A9X9WZX1</accession>
<keyword evidence="3" id="KW-0804">Transcription</keyword>